<evidence type="ECO:0000256" key="5">
    <source>
        <dbReference type="ARBA" id="ARBA00022692"/>
    </source>
</evidence>
<dbReference type="PRINTS" id="PR00252">
    <property type="entry name" value="NRIONCHANNEL"/>
</dbReference>
<organism evidence="15 16">
    <name type="scientific">Amblyomma americanum</name>
    <name type="common">Lone star tick</name>
    <dbReference type="NCBI Taxonomy" id="6943"/>
    <lineage>
        <taxon>Eukaryota</taxon>
        <taxon>Metazoa</taxon>
        <taxon>Ecdysozoa</taxon>
        <taxon>Arthropoda</taxon>
        <taxon>Chelicerata</taxon>
        <taxon>Arachnida</taxon>
        <taxon>Acari</taxon>
        <taxon>Parasitiformes</taxon>
        <taxon>Ixodida</taxon>
        <taxon>Ixodoidea</taxon>
        <taxon>Ixodidae</taxon>
        <taxon>Amblyomminae</taxon>
        <taxon>Amblyomma</taxon>
    </lineage>
</organism>
<evidence type="ECO:0000256" key="9">
    <source>
        <dbReference type="ARBA" id="ARBA00023136"/>
    </source>
</evidence>
<keyword evidence="3 11" id="KW-0813">Transport</keyword>
<dbReference type="GO" id="GO:0099095">
    <property type="term" value="F:ligand-gated monoatomic anion channel activity"/>
    <property type="evidence" value="ECO:0007669"/>
    <property type="project" value="UniProtKB-ARBA"/>
</dbReference>
<dbReference type="Pfam" id="PF02932">
    <property type="entry name" value="Neur_chan_memb"/>
    <property type="match status" value="1"/>
</dbReference>
<feature type="compositionally biased region" description="Basic residues" evidence="12">
    <location>
        <begin position="1"/>
        <end position="12"/>
    </location>
</feature>
<dbReference type="FunFam" id="2.70.170.10:FF:000045">
    <property type="entry name" value="Predicted protein"/>
    <property type="match status" value="1"/>
</dbReference>
<proteinExistence type="inferred from homology"/>
<comment type="subcellular location">
    <subcellularLocation>
        <location evidence="2">Cell membrane</location>
    </subcellularLocation>
    <subcellularLocation>
        <location evidence="1">Membrane</location>
        <topology evidence="1">Multi-pass membrane protein</topology>
    </subcellularLocation>
</comment>
<dbReference type="AlphaFoldDB" id="A0AAQ4EJU8"/>
<dbReference type="PANTHER" id="PTHR18945">
    <property type="entry name" value="NEUROTRANSMITTER GATED ION CHANNEL"/>
    <property type="match status" value="1"/>
</dbReference>
<keyword evidence="8 11" id="KW-0406">Ion transport</keyword>
<keyword evidence="10 11" id="KW-0407">Ion channel</keyword>
<feature type="transmembrane region" description="Helical" evidence="11">
    <location>
        <begin position="418"/>
        <end position="438"/>
    </location>
</feature>
<evidence type="ECO:0000313" key="15">
    <source>
        <dbReference type="EMBL" id="KAK8774703.1"/>
    </source>
</evidence>
<feature type="transmembrane region" description="Helical" evidence="11">
    <location>
        <begin position="290"/>
        <end position="307"/>
    </location>
</feature>
<evidence type="ECO:0000259" key="14">
    <source>
        <dbReference type="Pfam" id="PF02932"/>
    </source>
</evidence>
<dbReference type="PROSITE" id="PS00236">
    <property type="entry name" value="NEUROTR_ION_CHANNEL"/>
    <property type="match status" value="1"/>
</dbReference>
<keyword evidence="9 11" id="KW-0472">Membrane</keyword>
<dbReference type="InterPro" id="IPR036719">
    <property type="entry name" value="Neuro-gated_channel_TM_sf"/>
</dbReference>
<dbReference type="SUPFAM" id="SSF63712">
    <property type="entry name" value="Nicotinic receptor ligand binding domain-like"/>
    <property type="match status" value="1"/>
</dbReference>
<dbReference type="InterPro" id="IPR018000">
    <property type="entry name" value="Neurotransmitter_ion_chnl_CS"/>
</dbReference>
<evidence type="ECO:0000256" key="11">
    <source>
        <dbReference type="RuleBase" id="RU000687"/>
    </source>
</evidence>
<dbReference type="Pfam" id="PF02931">
    <property type="entry name" value="Neur_chan_LBD"/>
    <property type="match status" value="1"/>
</dbReference>
<gene>
    <name evidence="15" type="ORF">V5799_010762</name>
</gene>
<keyword evidence="4" id="KW-1003">Cell membrane</keyword>
<keyword evidence="16" id="KW-1185">Reference proteome</keyword>
<evidence type="ECO:0000256" key="12">
    <source>
        <dbReference type="SAM" id="MobiDB-lite"/>
    </source>
</evidence>
<feature type="domain" description="Neurotransmitter-gated ion-channel transmembrane" evidence="14">
    <location>
        <begin position="291"/>
        <end position="384"/>
    </location>
</feature>
<keyword evidence="6" id="KW-0732">Signal</keyword>
<dbReference type="Gene3D" id="2.70.170.10">
    <property type="entry name" value="Neurotransmitter-gated ion-channel ligand-binding domain"/>
    <property type="match status" value="1"/>
</dbReference>
<evidence type="ECO:0008006" key="17">
    <source>
        <dbReference type="Google" id="ProtNLM"/>
    </source>
</evidence>
<dbReference type="InterPro" id="IPR036734">
    <property type="entry name" value="Neur_chan_lig-bd_sf"/>
</dbReference>
<evidence type="ECO:0000259" key="13">
    <source>
        <dbReference type="Pfam" id="PF02931"/>
    </source>
</evidence>
<dbReference type="Proteomes" id="UP001321473">
    <property type="component" value="Unassembled WGS sequence"/>
</dbReference>
<dbReference type="InterPro" id="IPR006029">
    <property type="entry name" value="Neurotrans-gated_channel_TM"/>
</dbReference>
<dbReference type="GO" id="GO:0004888">
    <property type="term" value="F:transmembrane signaling receptor activity"/>
    <property type="evidence" value="ECO:0007669"/>
    <property type="project" value="InterPro"/>
</dbReference>
<keyword evidence="7 11" id="KW-1133">Transmembrane helix</keyword>
<dbReference type="InterPro" id="IPR006201">
    <property type="entry name" value="Neur_channel"/>
</dbReference>
<protein>
    <recommendedName>
        <fullName evidence="17">Glutamate-gated chloride channel</fullName>
    </recommendedName>
</protein>
<evidence type="ECO:0000256" key="6">
    <source>
        <dbReference type="ARBA" id="ARBA00022729"/>
    </source>
</evidence>
<dbReference type="EMBL" id="JARKHS020015135">
    <property type="protein sequence ID" value="KAK8774703.1"/>
    <property type="molecule type" value="Genomic_DNA"/>
</dbReference>
<evidence type="ECO:0000256" key="10">
    <source>
        <dbReference type="ARBA" id="ARBA00023303"/>
    </source>
</evidence>
<dbReference type="InterPro" id="IPR006202">
    <property type="entry name" value="Neur_chan_lig-bd"/>
</dbReference>
<dbReference type="NCBIfam" id="TIGR00860">
    <property type="entry name" value="LIC"/>
    <property type="match status" value="1"/>
</dbReference>
<feature type="domain" description="Neurotransmitter-gated ion-channel ligand-binding" evidence="13">
    <location>
        <begin position="74"/>
        <end position="282"/>
    </location>
</feature>
<evidence type="ECO:0000256" key="4">
    <source>
        <dbReference type="ARBA" id="ARBA00022475"/>
    </source>
</evidence>
<sequence length="460" mass="53137">MKKRSPLRKPWRRGKDGRRGTLSGFTRQRNWLHRVIMNPQNSKSLFKRVICIATCFVFWEVCHAQNNAASYAARTLNDLLKPEKYDKRLRPAGTNESTGPVVVTTDVYFRSISDIDDKKMEYSVQLTLRQRWKDERLEFNDMSGQLKRINVGDPSRLWLPDPFFVNEVSGRFHLLLKPNALARIHPDGTVLYSVRVTLRLSCPMDFSDFPFDRQTCGLKIESYGHTAEDIVFVWRQGDNVQVARDIHIQQFTATKFLTGYCTTKTTTGEYSCLRVDFTFERHVHEVMIRAYLPCVVLVLLSWVALWINSRSTEVRILVPTVVLLVMDNLVGKMNQDDFPRTSYAKAADVWTALCLIFVLLLLLYVTVTDYVFRVTQSAEKVETESSKHTSASSKTSAWHHALWSWVQRSRTTPERMDFVARIVFPAAFFLFVIVYFSVHAPASTDETQKTRGEPVILKNR</sequence>
<reference evidence="15 16" key="1">
    <citation type="journal article" date="2023" name="Arcadia Sci">
        <title>De novo assembly of a long-read Amblyomma americanum tick genome.</title>
        <authorList>
            <person name="Chou S."/>
            <person name="Poskanzer K.E."/>
            <person name="Rollins M."/>
            <person name="Thuy-Boun P.S."/>
        </authorList>
    </citation>
    <scope>NUCLEOTIDE SEQUENCE [LARGE SCALE GENOMIC DNA]</scope>
    <source>
        <strain evidence="15">F_SG_1</strain>
        <tissue evidence="15">Salivary glands</tissue>
    </source>
</reference>
<evidence type="ECO:0000256" key="7">
    <source>
        <dbReference type="ARBA" id="ARBA00022989"/>
    </source>
</evidence>
<feature type="transmembrane region" description="Helical" evidence="11">
    <location>
        <begin position="350"/>
        <end position="372"/>
    </location>
</feature>
<feature type="transmembrane region" description="Helical" evidence="11">
    <location>
        <begin position="314"/>
        <end position="330"/>
    </location>
</feature>
<name>A0AAQ4EJU8_AMBAM</name>
<dbReference type="GO" id="GO:0005254">
    <property type="term" value="F:chloride channel activity"/>
    <property type="evidence" value="ECO:0007669"/>
    <property type="project" value="UniProtKB-ARBA"/>
</dbReference>
<evidence type="ECO:0000256" key="2">
    <source>
        <dbReference type="ARBA" id="ARBA00004236"/>
    </source>
</evidence>
<evidence type="ECO:0000256" key="1">
    <source>
        <dbReference type="ARBA" id="ARBA00004141"/>
    </source>
</evidence>
<dbReference type="CDD" id="cd18993">
    <property type="entry name" value="LGIC_ECD_GluCl"/>
    <property type="match status" value="1"/>
</dbReference>
<evidence type="ECO:0000256" key="8">
    <source>
        <dbReference type="ARBA" id="ARBA00023065"/>
    </source>
</evidence>
<accession>A0AAQ4EJU8</accession>
<dbReference type="Gene3D" id="1.20.58.390">
    <property type="entry name" value="Neurotransmitter-gated ion-channel transmembrane domain"/>
    <property type="match status" value="1"/>
</dbReference>
<evidence type="ECO:0000313" key="16">
    <source>
        <dbReference type="Proteomes" id="UP001321473"/>
    </source>
</evidence>
<dbReference type="GO" id="GO:0005886">
    <property type="term" value="C:plasma membrane"/>
    <property type="evidence" value="ECO:0007669"/>
    <property type="project" value="UniProtKB-SubCell"/>
</dbReference>
<feature type="region of interest" description="Disordered" evidence="12">
    <location>
        <begin position="1"/>
        <end position="23"/>
    </location>
</feature>
<evidence type="ECO:0000256" key="3">
    <source>
        <dbReference type="ARBA" id="ARBA00022448"/>
    </source>
</evidence>
<dbReference type="SUPFAM" id="SSF90112">
    <property type="entry name" value="Neurotransmitter-gated ion-channel transmembrane pore"/>
    <property type="match status" value="1"/>
</dbReference>
<dbReference type="InterPro" id="IPR006028">
    <property type="entry name" value="GABAA/Glycine_rcpt"/>
</dbReference>
<dbReference type="InterPro" id="IPR038050">
    <property type="entry name" value="Neuro_actylchol_rec"/>
</dbReference>
<comment type="caution">
    <text evidence="15">The sequence shown here is derived from an EMBL/GenBank/DDBJ whole genome shotgun (WGS) entry which is preliminary data.</text>
</comment>
<comment type="similarity">
    <text evidence="11">Belongs to the ligand-gated ion channel (TC 1.A.9) family.</text>
</comment>
<dbReference type="GO" id="GO:0005230">
    <property type="term" value="F:extracellular ligand-gated monoatomic ion channel activity"/>
    <property type="evidence" value="ECO:0007669"/>
    <property type="project" value="InterPro"/>
</dbReference>
<dbReference type="PRINTS" id="PR00253">
    <property type="entry name" value="GABAARECEPTR"/>
</dbReference>
<keyword evidence="5 11" id="KW-0812">Transmembrane</keyword>